<dbReference type="InterPro" id="IPR021047">
    <property type="entry name" value="Mannosyltransferase_CMT1"/>
</dbReference>
<reference evidence="3 4" key="1">
    <citation type="submission" date="2015-01" db="EMBL/GenBank/DDBJ databases">
        <title>The Genome Sequence of Capronia semiimmersa CBS27337.</title>
        <authorList>
            <consortium name="The Broad Institute Genomics Platform"/>
            <person name="Cuomo C."/>
            <person name="de Hoog S."/>
            <person name="Gorbushina A."/>
            <person name="Stielow B."/>
            <person name="Teixiera M."/>
            <person name="Abouelleil A."/>
            <person name="Chapman S.B."/>
            <person name="Priest M."/>
            <person name="Young S.K."/>
            <person name="Wortman J."/>
            <person name="Nusbaum C."/>
            <person name="Birren B."/>
        </authorList>
    </citation>
    <scope>NUCLEOTIDE SEQUENCE [LARGE SCALE GENOMIC DNA]</scope>
    <source>
        <strain evidence="3 4">CBS 27337</strain>
    </source>
</reference>
<protein>
    <recommendedName>
        <fullName evidence="5">Alpha-1,3-mannosyltransferase CMT1</fullName>
    </recommendedName>
</protein>
<feature type="transmembrane region" description="Helical" evidence="2">
    <location>
        <begin position="12"/>
        <end position="33"/>
    </location>
</feature>
<accession>A0A0D2GME0</accession>
<dbReference type="Proteomes" id="UP000054266">
    <property type="component" value="Unassembled WGS sequence"/>
</dbReference>
<feature type="region of interest" description="Disordered" evidence="1">
    <location>
        <begin position="502"/>
        <end position="540"/>
    </location>
</feature>
<feature type="compositionally biased region" description="Polar residues" evidence="1">
    <location>
        <begin position="46"/>
        <end position="57"/>
    </location>
</feature>
<gene>
    <name evidence="3" type="ORF">PV04_01642</name>
</gene>
<dbReference type="Pfam" id="PF11735">
    <property type="entry name" value="CAP59_mtransfer"/>
    <property type="match status" value="1"/>
</dbReference>
<evidence type="ECO:0000256" key="2">
    <source>
        <dbReference type="SAM" id="Phobius"/>
    </source>
</evidence>
<evidence type="ECO:0008006" key="5">
    <source>
        <dbReference type="Google" id="ProtNLM"/>
    </source>
</evidence>
<sequence length="554" mass="62631">MAASFWPARRSETIYISLLLICFFYVLVSSPIVEHAQSIVRPGRQDPTTAKHSNTTAGDEGLGDGVDDQYNETTAEALDKYFGEQGVDVLATLDEGELDNSKMGQVGPYIRAIMDPKDTYFNRLQCPRPFKDRYKVLRPQQNIAQQSDQQAPKKRYFFALNLYQCAYVLPRLLASVVEAMRRLGPEDCVLSIVGGRSDDGTTEILAALREEIEDLNAVYYFGTSDIDPLKKGNDRVTELAKLRNLALAPLFAKKQQWAADATVVFVNDVSICTDDILELVYQKHYQQADMVCAMDWNNHGATFYDSWIGRSMNGDMFVEIPQSGSFEFASNLFWNDKEARRHIDERLPLQVFACWNGAVAFKAEPLLLHNLKFRAPYKDECYTGEPTLFCKDLWALGYGRIAVIPSVNLGYNDDQSRGTKEKHGYASGNIQQTEHDKALSTEIKWEKSPPSLVKCQPDWRHSSWAPWDDALEERIPFDWTRSGYFNAKQPFSQELEFEDEIDEEDLETAPAATESEVVEEYTPEPEGHGIDGDFHGDGAETDVGEAIFADDMQV</sequence>
<keyword evidence="2" id="KW-0812">Transmembrane</keyword>
<feature type="compositionally biased region" description="Basic and acidic residues" evidence="1">
    <location>
        <begin position="525"/>
        <end position="538"/>
    </location>
</feature>
<keyword evidence="2" id="KW-0472">Membrane</keyword>
<dbReference type="AlphaFoldDB" id="A0A0D2GME0"/>
<name>A0A0D2GME0_9EURO</name>
<dbReference type="PANTHER" id="PTHR34144">
    <property type="entry name" value="CHROMOSOME 8, WHOLE GENOME SHOTGUN SEQUENCE"/>
    <property type="match status" value="1"/>
</dbReference>
<keyword evidence="2" id="KW-1133">Transmembrane helix</keyword>
<keyword evidence="4" id="KW-1185">Reference proteome</keyword>
<evidence type="ECO:0000313" key="3">
    <source>
        <dbReference type="EMBL" id="KIW73529.1"/>
    </source>
</evidence>
<dbReference type="PANTHER" id="PTHR34144:SF5">
    <property type="entry name" value="ALPHA-1,3-MANNOSYLTRANSFERASE CMT1"/>
    <property type="match status" value="1"/>
</dbReference>
<feature type="region of interest" description="Disordered" evidence="1">
    <location>
        <begin position="43"/>
        <end position="68"/>
    </location>
</feature>
<organism evidence="3 4">
    <name type="scientific">Phialophora macrospora</name>
    <dbReference type="NCBI Taxonomy" id="1851006"/>
    <lineage>
        <taxon>Eukaryota</taxon>
        <taxon>Fungi</taxon>
        <taxon>Dikarya</taxon>
        <taxon>Ascomycota</taxon>
        <taxon>Pezizomycotina</taxon>
        <taxon>Eurotiomycetes</taxon>
        <taxon>Chaetothyriomycetidae</taxon>
        <taxon>Chaetothyriales</taxon>
        <taxon>Herpotrichiellaceae</taxon>
        <taxon>Phialophora</taxon>
    </lineage>
</organism>
<proteinExistence type="predicted"/>
<evidence type="ECO:0000256" key="1">
    <source>
        <dbReference type="SAM" id="MobiDB-lite"/>
    </source>
</evidence>
<evidence type="ECO:0000313" key="4">
    <source>
        <dbReference type="Proteomes" id="UP000054266"/>
    </source>
</evidence>
<dbReference type="EMBL" id="KN846956">
    <property type="protein sequence ID" value="KIW73529.1"/>
    <property type="molecule type" value="Genomic_DNA"/>
</dbReference>
<dbReference type="HOGENOM" id="CLU_036740_1_1_1"/>